<organism evidence="2 3">
    <name type="scientific">Leptothoe kymatousa TAU-MAC 1615</name>
    <dbReference type="NCBI Taxonomy" id="2364775"/>
    <lineage>
        <taxon>Bacteria</taxon>
        <taxon>Bacillati</taxon>
        <taxon>Cyanobacteriota</taxon>
        <taxon>Cyanophyceae</taxon>
        <taxon>Nodosilineales</taxon>
        <taxon>Cymatolegaceae</taxon>
        <taxon>Leptothoe</taxon>
        <taxon>Leptothoe kymatousa</taxon>
    </lineage>
</organism>
<dbReference type="InterPro" id="IPR027417">
    <property type="entry name" value="P-loop_NTPase"/>
</dbReference>
<evidence type="ECO:0000313" key="3">
    <source>
        <dbReference type="Proteomes" id="UP001196661"/>
    </source>
</evidence>
<dbReference type="EMBL" id="JADOER010000004">
    <property type="protein sequence ID" value="MBT9311242.1"/>
    <property type="molecule type" value="Genomic_DNA"/>
</dbReference>
<name>A0ABS5Y070_9CYAN</name>
<dbReference type="PANTHER" id="PTHR46638:SF1">
    <property type="entry name" value="CORRINOID ADENOSYLTRANSFERASE"/>
    <property type="match status" value="1"/>
</dbReference>
<dbReference type="InterPro" id="IPR003724">
    <property type="entry name" value="CblAdoTrfase_CobA"/>
</dbReference>
<dbReference type="Gene3D" id="3.40.50.300">
    <property type="entry name" value="P-loop containing nucleotide triphosphate hydrolases"/>
    <property type="match status" value="1"/>
</dbReference>
<dbReference type="SUPFAM" id="SSF52540">
    <property type="entry name" value="P-loop containing nucleoside triphosphate hydrolases"/>
    <property type="match status" value="1"/>
</dbReference>
<dbReference type="Proteomes" id="UP001196661">
    <property type="component" value="Unassembled WGS sequence"/>
</dbReference>
<reference evidence="2 3" key="1">
    <citation type="journal article" date="2021" name="Mar. Drugs">
        <title>Genome Reduction and Secondary Metabolism of the Marine Sponge-Associated Cyanobacterium Leptothoe.</title>
        <authorList>
            <person name="Konstantinou D."/>
            <person name="Popin R.V."/>
            <person name="Fewer D.P."/>
            <person name="Sivonen K."/>
            <person name="Gkelis S."/>
        </authorList>
    </citation>
    <scope>NUCLEOTIDE SEQUENCE [LARGE SCALE GENOMIC DNA]</scope>
    <source>
        <strain evidence="2 3">TAU-MAC 1615</strain>
    </source>
</reference>
<proteinExistence type="predicted"/>
<dbReference type="RefSeq" id="WP_215617138.1">
    <property type="nucleotide sequence ID" value="NZ_JADOER010000004.1"/>
</dbReference>
<gene>
    <name evidence="2" type="ORF">IXB28_03415</name>
</gene>
<accession>A0ABS5Y070</accession>
<sequence>MVQQLRVTASPRRSLRVASTPGTPPASISKGLHHPFLQALEGSLQVFTSVHRSFFTNVMVQSLRSADQGMTVLVAQFLKGGIDQGPDHMTHMGQNLDWVRCGYAGCIFETTDDAQDAVLELWAYVKNMIQTNRYGLVMLDELSLAIEYGLIPESEVLELLEQRPAQMDIILTGPKMPYAILSMADQVTEFRREFLP</sequence>
<keyword evidence="3" id="KW-1185">Reference proteome</keyword>
<protein>
    <submittedName>
        <fullName evidence="2">Cob(I)yrinic acid a,c-diamide adenosyltransferase</fullName>
    </submittedName>
</protein>
<dbReference type="PANTHER" id="PTHR46638">
    <property type="entry name" value="CORRINOID ADENOSYLTRANSFERASE"/>
    <property type="match status" value="1"/>
</dbReference>
<feature type="region of interest" description="Disordered" evidence="1">
    <location>
        <begin position="1"/>
        <end position="28"/>
    </location>
</feature>
<evidence type="ECO:0000313" key="2">
    <source>
        <dbReference type="EMBL" id="MBT9311242.1"/>
    </source>
</evidence>
<comment type="caution">
    <text evidence="2">The sequence shown here is derived from an EMBL/GenBank/DDBJ whole genome shotgun (WGS) entry which is preliminary data.</text>
</comment>
<evidence type="ECO:0000256" key="1">
    <source>
        <dbReference type="SAM" id="MobiDB-lite"/>
    </source>
</evidence>
<dbReference type="Pfam" id="PF02572">
    <property type="entry name" value="CobA_CobO_BtuR"/>
    <property type="match status" value="1"/>
</dbReference>